<dbReference type="Proteomes" id="UP000250166">
    <property type="component" value="Unassembled WGS sequence"/>
</dbReference>
<gene>
    <name evidence="2" type="ORF">NCTC13102_01066</name>
</gene>
<keyword evidence="1" id="KW-0812">Transmembrane</keyword>
<dbReference type="EMBL" id="UAWL01000006">
    <property type="protein sequence ID" value="SQB98602.1"/>
    <property type="molecule type" value="Genomic_DNA"/>
</dbReference>
<accession>A0A2X3B466</accession>
<keyword evidence="1" id="KW-0472">Membrane</keyword>
<protein>
    <submittedName>
        <fullName evidence="2">Uncharacterized protein</fullName>
    </submittedName>
</protein>
<evidence type="ECO:0000256" key="1">
    <source>
        <dbReference type="SAM" id="Phobius"/>
    </source>
</evidence>
<reference evidence="2 3" key="1">
    <citation type="submission" date="2018-06" db="EMBL/GenBank/DDBJ databases">
        <authorList>
            <consortium name="Pathogen Informatics"/>
            <person name="Doyle S."/>
        </authorList>
    </citation>
    <scope>NUCLEOTIDE SEQUENCE [LARGE SCALE GENOMIC DNA]</scope>
    <source>
        <strain evidence="2 3">NCTC13102</strain>
    </source>
</reference>
<organism evidence="2 3">
    <name type="scientific">Helicobacter fennelliae</name>
    <dbReference type="NCBI Taxonomy" id="215"/>
    <lineage>
        <taxon>Bacteria</taxon>
        <taxon>Pseudomonadati</taxon>
        <taxon>Campylobacterota</taxon>
        <taxon>Epsilonproteobacteria</taxon>
        <taxon>Campylobacterales</taxon>
        <taxon>Helicobacteraceae</taxon>
        <taxon>Helicobacter</taxon>
    </lineage>
</organism>
<dbReference type="AlphaFoldDB" id="A0A2X3B466"/>
<sequence length="103" mass="11759">MQFLLLFIPIIGAIVGTLGILKLLKFRSLYSLYKDKLQSPINTLNSSFSSDYEKAKSALKILEEIGAYRNEDRARFDELLDSIIDIAKNRESSLMLKIAKKFL</sequence>
<dbReference type="RefSeq" id="WP_023949130.1">
    <property type="nucleotide sequence ID" value="NZ_JAERIV010000003.1"/>
</dbReference>
<evidence type="ECO:0000313" key="2">
    <source>
        <dbReference type="EMBL" id="SQB98602.1"/>
    </source>
</evidence>
<feature type="transmembrane region" description="Helical" evidence="1">
    <location>
        <begin position="6"/>
        <end position="24"/>
    </location>
</feature>
<keyword evidence="1" id="KW-1133">Transmembrane helix</keyword>
<name>A0A2X3B466_9HELI</name>
<proteinExistence type="predicted"/>
<evidence type="ECO:0000313" key="3">
    <source>
        <dbReference type="Proteomes" id="UP000250166"/>
    </source>
</evidence>